<evidence type="ECO:0000313" key="1">
    <source>
        <dbReference type="EMBL" id="QDL56654.1"/>
    </source>
</evidence>
<protein>
    <submittedName>
        <fullName evidence="1">Uncharacterized protein</fullName>
    </submittedName>
</protein>
<proteinExistence type="predicted"/>
<reference evidence="2" key="2">
    <citation type="journal article" date="2020" name="Int. J. Syst. Evol. Microbiol.">
        <title>Genomic insights into a novel species Rhodoferax aquaticus sp. nov., isolated from freshwater.</title>
        <authorList>
            <person name="Li T."/>
            <person name="Zhuo Y."/>
            <person name="Jin C.Z."/>
            <person name="Wu X."/>
            <person name="Ko S.R."/>
            <person name="Jin F.J."/>
            <person name="Ahn C.Y."/>
            <person name="Oh H.M."/>
            <person name="Lee H.G."/>
            <person name="Jin L."/>
        </authorList>
    </citation>
    <scope>NUCLEOTIDE SEQUENCE [LARGE SCALE GENOMIC DNA]</scope>
    <source>
        <strain evidence="2">Gr-4</strain>
    </source>
</reference>
<reference evidence="2" key="1">
    <citation type="submission" date="2019-02" db="EMBL/GenBank/DDBJ databases">
        <title>Complete genome sequence of Rhodoferax sp. Gr-4.</title>
        <authorList>
            <person name="Jin L."/>
        </authorList>
    </citation>
    <scope>NUCLEOTIDE SEQUENCE [LARGE SCALE GENOMIC DNA]</scope>
    <source>
        <strain evidence="2">Gr-4</strain>
    </source>
</reference>
<gene>
    <name evidence="1" type="ORF">EXZ61_03930</name>
</gene>
<dbReference type="EMBL" id="CP036282">
    <property type="protein sequence ID" value="QDL56654.1"/>
    <property type="molecule type" value="Genomic_DNA"/>
</dbReference>
<organism evidence="1 2">
    <name type="scientific">Rhodoferax aquaticus</name>
    <dbReference type="NCBI Taxonomy" id="2527691"/>
    <lineage>
        <taxon>Bacteria</taxon>
        <taxon>Pseudomonadati</taxon>
        <taxon>Pseudomonadota</taxon>
        <taxon>Betaproteobacteria</taxon>
        <taxon>Burkholderiales</taxon>
        <taxon>Comamonadaceae</taxon>
        <taxon>Rhodoferax</taxon>
    </lineage>
</organism>
<sequence>MGKPKRLLVGLGSTPLASIQAQGLRPDIYDQYINRVGPDSWVSWNLPRGAYIGVVAKNADAMGAVPMFTLYQMATRGDGDLSGLSDPVFMRQYWDNVRLLFQQLRLYNKPALVNFEPDFWGYAQRKQADPTRLLVHVGVSNPDCGNLPSDMTGMARCLLQMARAQAPKAMVGFPPSGFPDLASTELAYMRHIGAGFADFAVMQTLDRDAGCFEALYTADNALCTRRSKVAYYWDETNLTSPNFNEHFAMARRYFEGLQLPLLWWQTPQGQPSTKQVGKAAPFRDNRTQYFLTHAAQMVAAGGFGVVFSPGHTSQTTIDSDGGQFKRLATQYLSQPAALP</sequence>
<evidence type="ECO:0000313" key="2">
    <source>
        <dbReference type="Proteomes" id="UP000317365"/>
    </source>
</evidence>
<name>A0A515EVG7_9BURK</name>
<dbReference type="Proteomes" id="UP000317365">
    <property type="component" value="Chromosome"/>
</dbReference>
<keyword evidence="2" id="KW-1185">Reference proteome</keyword>
<accession>A0A515EVG7</accession>
<dbReference type="KEGG" id="rhg:EXZ61_03930"/>
<dbReference type="AlphaFoldDB" id="A0A515EVG7"/>